<dbReference type="AlphaFoldDB" id="A0A1J6W515"/>
<evidence type="ECO:0008006" key="3">
    <source>
        <dbReference type="Google" id="ProtNLM"/>
    </source>
</evidence>
<protein>
    <recommendedName>
        <fullName evidence="3">Calcineurin-like phosphoesterase domain-containing protein</fullName>
    </recommendedName>
</protein>
<dbReference type="Proteomes" id="UP000182062">
    <property type="component" value="Unassembled WGS sequence"/>
</dbReference>
<keyword evidence="2" id="KW-1185">Reference proteome</keyword>
<sequence length="59" mass="6438">MKIAILSDIHEGLNRKKTGADIMSVLKKWMEAHLPDVFLISGDMTAGPEKSLNARSLTG</sequence>
<dbReference type="InterPro" id="IPR029052">
    <property type="entry name" value="Metallo-depent_PP-like"/>
</dbReference>
<accession>A0A1J6W515</accession>
<gene>
    <name evidence="1" type="ORF">BHE18_15105</name>
</gene>
<evidence type="ECO:0000313" key="2">
    <source>
        <dbReference type="Proteomes" id="UP000182062"/>
    </source>
</evidence>
<name>A0A1J6W515_9BACI</name>
<organism evidence="1 2">
    <name type="scientific">Rossellomorea aquimaris</name>
    <dbReference type="NCBI Taxonomy" id="189382"/>
    <lineage>
        <taxon>Bacteria</taxon>
        <taxon>Bacillati</taxon>
        <taxon>Bacillota</taxon>
        <taxon>Bacilli</taxon>
        <taxon>Bacillales</taxon>
        <taxon>Bacillaceae</taxon>
        <taxon>Rossellomorea</taxon>
    </lineage>
</organism>
<reference evidence="1 2" key="1">
    <citation type="submission" date="2016-09" db="EMBL/GenBank/DDBJ databases">
        <title>Bacillus aquimaris SAMM genome sequence reveals colonization and biosurfactant production capacities.</title>
        <authorList>
            <person name="Waghmode S.R."/>
            <person name="Suryavanshi M.V."/>
        </authorList>
    </citation>
    <scope>NUCLEOTIDE SEQUENCE [LARGE SCALE GENOMIC DNA]</scope>
    <source>
        <strain evidence="1 2">SAMM</strain>
    </source>
</reference>
<evidence type="ECO:0000313" key="1">
    <source>
        <dbReference type="EMBL" id="OIU72717.1"/>
    </source>
</evidence>
<dbReference type="Gene3D" id="3.60.21.10">
    <property type="match status" value="1"/>
</dbReference>
<dbReference type="SUPFAM" id="SSF56300">
    <property type="entry name" value="Metallo-dependent phosphatases"/>
    <property type="match status" value="1"/>
</dbReference>
<proteinExistence type="predicted"/>
<comment type="caution">
    <text evidence="1">The sequence shown here is derived from an EMBL/GenBank/DDBJ whole genome shotgun (WGS) entry which is preliminary data.</text>
</comment>
<dbReference type="EMBL" id="MINN01000072">
    <property type="protein sequence ID" value="OIU72717.1"/>
    <property type="molecule type" value="Genomic_DNA"/>
</dbReference>